<organism evidence="1 2">
    <name type="scientific">Panagrolaimus sp. ES5</name>
    <dbReference type="NCBI Taxonomy" id="591445"/>
    <lineage>
        <taxon>Eukaryota</taxon>
        <taxon>Metazoa</taxon>
        <taxon>Ecdysozoa</taxon>
        <taxon>Nematoda</taxon>
        <taxon>Chromadorea</taxon>
        <taxon>Rhabditida</taxon>
        <taxon>Tylenchina</taxon>
        <taxon>Panagrolaimomorpha</taxon>
        <taxon>Panagrolaimoidea</taxon>
        <taxon>Panagrolaimidae</taxon>
        <taxon>Panagrolaimus</taxon>
    </lineage>
</organism>
<name>A0AC34GQX0_9BILA</name>
<accession>A0AC34GQX0</accession>
<reference evidence="2" key="1">
    <citation type="submission" date="2022-11" db="UniProtKB">
        <authorList>
            <consortium name="WormBaseParasite"/>
        </authorList>
    </citation>
    <scope>IDENTIFICATION</scope>
</reference>
<evidence type="ECO:0000313" key="2">
    <source>
        <dbReference type="WBParaSite" id="ES5_v2.g688.t1"/>
    </source>
</evidence>
<protein>
    <submittedName>
        <fullName evidence="2">Uncharacterized protein</fullName>
    </submittedName>
</protein>
<dbReference type="WBParaSite" id="ES5_v2.g688.t1">
    <property type="protein sequence ID" value="ES5_v2.g688.t1"/>
    <property type="gene ID" value="ES5_v2.g688"/>
</dbReference>
<proteinExistence type="predicted"/>
<evidence type="ECO:0000313" key="1">
    <source>
        <dbReference type="Proteomes" id="UP000887579"/>
    </source>
</evidence>
<dbReference type="Proteomes" id="UP000887579">
    <property type="component" value="Unplaced"/>
</dbReference>
<sequence>MKVIILDKFKNIIRFGDYKLQFDGIKKRLEFKKIGEGSAETVIAEFDQVYIRKNNLLCTIEQKSGNALIVVFPTKEKCDPIYNGIVKVKARHPQPQDLADINEEELFKDIFYIPLIKQVQLCVNGYDDLKTILLNFTNTLDSEERLLYMNIMTEAFLLPFLPLHEEECCASSENESIKENYIMRKRSHIRNKESVNDQILNKKGNSSFVEPSPENSSNDVKQCYEFIFVRFSGEYRCIKCWDQKKSTLFKATAHDDGSRTFNFDSVKDHVCEPIDYLPGNYRSSLIVKNHEFLQREVMGIMRPLLIIFDSDDRNAYYKFGLDRPHKQYFCYKCKIYGINLSARFIHHDGSNAIELGHSQHRCQTRKFTPEILNSTAFGPTFNDDEMETAGASFNETFNTSNRSSRKRSFNNVSYKESDDETESSSFVEPSPRNSSNDVLFDIVEDFHDGNLVKKLLVFTSTEKMHCYEYFYRYNCSTDYRCIKCLEQNYNSLIKATIYDDGSRTYNFDTVEDHVCQPISYAPENYRSSLIVKSPNFKFLQRKIRGMIKPLLIIFNSDDKNTCYKFRYEGARKQYVCSGCKDLHHFLLSARFIQHNQSNSIELGHSQHHRCQPKKFVPESL</sequence>